<keyword evidence="1" id="KW-0812">Transmembrane</keyword>
<protein>
    <submittedName>
        <fullName evidence="2">Uncharacterized protein</fullName>
    </submittedName>
</protein>
<proteinExistence type="predicted"/>
<dbReference type="AlphaFoldDB" id="A0A3D9AYP5"/>
<comment type="caution">
    <text evidence="2">The sequence shown here is derived from an EMBL/GenBank/DDBJ whole genome shotgun (WGS) entry which is preliminary data.</text>
</comment>
<dbReference type="OrthoDB" id="1253310at2"/>
<dbReference type="EMBL" id="QNVV01000013">
    <property type="protein sequence ID" value="REC46441.1"/>
    <property type="molecule type" value="Genomic_DNA"/>
</dbReference>
<gene>
    <name evidence="2" type="ORF">DRF67_14280</name>
</gene>
<feature type="transmembrane region" description="Helical" evidence="1">
    <location>
        <begin position="207"/>
        <end position="225"/>
    </location>
</feature>
<accession>A0A3D9AYP5</accession>
<keyword evidence="1" id="KW-1133">Transmembrane helix</keyword>
<organism evidence="2 3">
    <name type="scientific">Chryseobacterium pennipullorum</name>
    <dbReference type="NCBI Taxonomy" id="2258963"/>
    <lineage>
        <taxon>Bacteria</taxon>
        <taxon>Pseudomonadati</taxon>
        <taxon>Bacteroidota</taxon>
        <taxon>Flavobacteriia</taxon>
        <taxon>Flavobacteriales</taxon>
        <taxon>Weeksellaceae</taxon>
        <taxon>Chryseobacterium group</taxon>
        <taxon>Chryseobacterium</taxon>
    </lineage>
</organism>
<feature type="transmembrane region" description="Helical" evidence="1">
    <location>
        <begin position="174"/>
        <end position="195"/>
    </location>
</feature>
<sequence length="243" mass="28233">MAVFFYDQNDQSIFNFIFAAMIMVNKGALRKLSNVELEKYLKEDSGFIPEAVQMAFEILEERGRYFTAQEKTAVQQFIERKKEAEESKSREEKELWKDHVTEDPNAIKLYSRTTIFISSILFSTIPAAILLSLNLIKLKKYFAAVLTLMYGFLFFVLQKYVLLSHFEIGSSPRYSPEIGVIGAGALGFIVLWVLAIPEKLPYRQKPYVLPIILCAGTVVLMYFYFPEWFSHYPFVRSMHLLRQ</sequence>
<evidence type="ECO:0000256" key="1">
    <source>
        <dbReference type="SAM" id="Phobius"/>
    </source>
</evidence>
<dbReference type="Proteomes" id="UP000256257">
    <property type="component" value="Unassembled WGS sequence"/>
</dbReference>
<keyword evidence="1" id="KW-0472">Membrane</keyword>
<name>A0A3D9AYP5_9FLAO</name>
<evidence type="ECO:0000313" key="3">
    <source>
        <dbReference type="Proteomes" id="UP000256257"/>
    </source>
</evidence>
<feature type="transmembrane region" description="Helical" evidence="1">
    <location>
        <begin position="141"/>
        <end position="162"/>
    </location>
</feature>
<feature type="transmembrane region" description="Helical" evidence="1">
    <location>
        <begin position="115"/>
        <end position="135"/>
    </location>
</feature>
<evidence type="ECO:0000313" key="2">
    <source>
        <dbReference type="EMBL" id="REC46441.1"/>
    </source>
</evidence>
<dbReference type="RefSeq" id="WP_115928971.1">
    <property type="nucleotide sequence ID" value="NZ_QNVV01000013.1"/>
</dbReference>
<reference evidence="2 3" key="1">
    <citation type="submission" date="2018-06" db="EMBL/GenBank/DDBJ databases">
        <title>Novel Chryseobacterium species.</title>
        <authorList>
            <person name="Newman J."/>
            <person name="Hugo C."/>
            <person name="Oosthuizen L."/>
            <person name="Charimba G."/>
        </authorList>
    </citation>
    <scope>NUCLEOTIDE SEQUENCE [LARGE SCALE GENOMIC DNA]</scope>
    <source>
        <strain evidence="2 3">7_F195</strain>
    </source>
</reference>
<keyword evidence="3" id="KW-1185">Reference proteome</keyword>